<dbReference type="RefSeq" id="WP_150528001.1">
    <property type="nucleotide sequence ID" value="NZ_BNBW01000002.1"/>
</dbReference>
<name>A0A5J6J5A6_STRVI</name>
<dbReference type="GeneID" id="95610889"/>
<dbReference type="SUPFAM" id="SSF109854">
    <property type="entry name" value="DinB/YfiT-like putative metalloenzymes"/>
    <property type="match status" value="1"/>
</dbReference>
<dbReference type="AlphaFoldDB" id="A0A5J6J5A6"/>
<dbReference type="InterPro" id="IPR007061">
    <property type="entry name" value="MST-like"/>
</dbReference>
<evidence type="ECO:0000313" key="1">
    <source>
        <dbReference type="EMBL" id="QEV45353.1"/>
    </source>
</evidence>
<sequence length="166" mass="18842">MERIGPPLTGDERETLRAFLDYHRATLAWKCEGLTDEELRRPSMPPSTLSLLGLVRHMGEVERHWFRRTVNGEELPHLWSDTHDFQAAYEASGATREEAFAAWEAEVAHARRIEAAAESLDVTAYVPSWKEDASLRLVMLHLIHEYARHNGHADFLRQAIDGATGA</sequence>
<dbReference type="KEGG" id="svn:CP980_09970"/>
<accession>A0A5J6J5A6</accession>
<gene>
    <name evidence="1" type="ORF">CP980_09970</name>
</gene>
<keyword evidence="2" id="KW-1185">Reference proteome</keyword>
<dbReference type="EMBL" id="CP023692">
    <property type="protein sequence ID" value="QEV45353.1"/>
    <property type="molecule type" value="Genomic_DNA"/>
</dbReference>
<proteinExistence type="predicted"/>
<dbReference type="Proteomes" id="UP000325563">
    <property type="component" value="Chromosome"/>
</dbReference>
<dbReference type="Gene3D" id="1.20.120.450">
    <property type="entry name" value="dinb family like domain"/>
    <property type="match status" value="1"/>
</dbReference>
<protein>
    <submittedName>
        <fullName evidence="1">DinB family protein</fullName>
    </submittedName>
</protein>
<evidence type="ECO:0000313" key="2">
    <source>
        <dbReference type="Proteomes" id="UP000325563"/>
    </source>
</evidence>
<dbReference type="InterPro" id="IPR034660">
    <property type="entry name" value="DinB/YfiT-like"/>
</dbReference>
<reference evidence="1 2" key="1">
    <citation type="submission" date="2017-09" db="EMBL/GenBank/DDBJ databases">
        <authorList>
            <person name="Lee N."/>
            <person name="Cho B.-K."/>
        </authorList>
    </citation>
    <scope>NUCLEOTIDE SEQUENCE [LARGE SCALE GENOMIC DNA]</scope>
    <source>
        <strain evidence="1 2">ATCC 27476</strain>
    </source>
</reference>
<organism evidence="1 2">
    <name type="scientific">Streptomyces vinaceus</name>
    <dbReference type="NCBI Taxonomy" id="1960"/>
    <lineage>
        <taxon>Bacteria</taxon>
        <taxon>Bacillati</taxon>
        <taxon>Actinomycetota</taxon>
        <taxon>Actinomycetes</taxon>
        <taxon>Kitasatosporales</taxon>
        <taxon>Streptomycetaceae</taxon>
        <taxon>Streptomyces</taxon>
    </lineage>
</organism>
<dbReference type="Pfam" id="PF04978">
    <property type="entry name" value="MST"/>
    <property type="match status" value="1"/>
</dbReference>